<dbReference type="CDD" id="cd06171">
    <property type="entry name" value="Sigma70_r4"/>
    <property type="match status" value="1"/>
</dbReference>
<evidence type="ECO:0000259" key="5">
    <source>
        <dbReference type="PROSITE" id="PS00715"/>
    </source>
</evidence>
<dbReference type="SUPFAM" id="SSF88946">
    <property type="entry name" value="Sigma2 domain of RNA polymerase sigma factors"/>
    <property type="match status" value="1"/>
</dbReference>
<protein>
    <submittedName>
        <fullName evidence="6">DNA-directed RNA polymerase sigma-70 factor</fullName>
    </submittedName>
</protein>
<evidence type="ECO:0000256" key="4">
    <source>
        <dbReference type="ARBA" id="ARBA00023163"/>
    </source>
</evidence>
<keyword evidence="1" id="KW-0805">Transcription regulation</keyword>
<dbReference type="SUPFAM" id="SSF88659">
    <property type="entry name" value="Sigma3 and sigma4 domains of RNA polymerase sigma factors"/>
    <property type="match status" value="1"/>
</dbReference>
<keyword evidence="4" id="KW-0804">Transcription</keyword>
<dbReference type="Pfam" id="PF04542">
    <property type="entry name" value="Sigma70_r2"/>
    <property type="match status" value="1"/>
</dbReference>
<dbReference type="InterPro" id="IPR000943">
    <property type="entry name" value="RNA_pol_sigma70"/>
</dbReference>
<organism evidence="6 7">
    <name type="scientific">Xylanibacter ruminicola</name>
    <name type="common">Prevotella ruminicola</name>
    <dbReference type="NCBI Taxonomy" id="839"/>
    <lineage>
        <taxon>Bacteria</taxon>
        <taxon>Pseudomonadati</taxon>
        <taxon>Bacteroidota</taxon>
        <taxon>Bacteroidia</taxon>
        <taxon>Bacteroidales</taxon>
        <taxon>Prevotellaceae</taxon>
        <taxon>Xylanibacter</taxon>
    </lineage>
</organism>
<dbReference type="InterPro" id="IPR007630">
    <property type="entry name" value="RNA_pol_sigma70_r4"/>
</dbReference>
<dbReference type="PROSITE" id="PS00715">
    <property type="entry name" value="SIGMA70_1"/>
    <property type="match status" value="1"/>
</dbReference>
<keyword evidence="3" id="KW-0238">DNA-binding</keyword>
<dbReference type="GO" id="GO:0000428">
    <property type="term" value="C:DNA-directed RNA polymerase complex"/>
    <property type="evidence" value="ECO:0007669"/>
    <property type="project" value="UniProtKB-KW"/>
</dbReference>
<sequence>MGLNPAGITKRRENRKVFSSFFVYIEILSYLCKQKEIDMEDSALNRYLDEIGREQLLTNEEERELAERIAKGDERALSKLIEANLKFVVSVARQYKGKGVDMEDLVSEGNLGLMKAAAKFDASKGVRFVNFAFVYIRQSIEKAIDQQGGLYQVPKDVKQEVARQQAQAVSVDAPLGHRTNMSLLSVLVNKDAPLADERVHSEAIEDAIEFALGTLDARERRVINAFYGINQEHETMAEIAEDMDVKRERVRQIREKAVRKLRKAYRNKLKSL</sequence>
<dbReference type="PIRSF" id="PIRSF000770">
    <property type="entry name" value="RNA_pol_sigma-SigE/K"/>
    <property type="match status" value="1"/>
</dbReference>
<proteinExistence type="predicted"/>
<dbReference type="InterPro" id="IPR050239">
    <property type="entry name" value="Sigma-70_RNA_pol_init_factors"/>
</dbReference>
<dbReference type="GO" id="GO:0016987">
    <property type="term" value="F:sigma factor activity"/>
    <property type="evidence" value="ECO:0007669"/>
    <property type="project" value="UniProtKB-KW"/>
</dbReference>
<gene>
    <name evidence="6" type="primary">rpoD_2</name>
    <name evidence="6" type="ORF">PRMUPPPA20_17610</name>
</gene>
<dbReference type="AlphaFoldDB" id="A0AA37I1Z0"/>
<dbReference type="InterPro" id="IPR036388">
    <property type="entry name" value="WH-like_DNA-bd_sf"/>
</dbReference>
<dbReference type="EMBL" id="BPTT01000001">
    <property type="protein sequence ID" value="GJG33652.1"/>
    <property type="molecule type" value="Genomic_DNA"/>
</dbReference>
<dbReference type="GO" id="GO:0006352">
    <property type="term" value="P:DNA-templated transcription initiation"/>
    <property type="evidence" value="ECO:0007669"/>
    <property type="project" value="InterPro"/>
</dbReference>
<evidence type="ECO:0000313" key="7">
    <source>
        <dbReference type="Proteomes" id="UP000887097"/>
    </source>
</evidence>
<evidence type="ECO:0000256" key="3">
    <source>
        <dbReference type="ARBA" id="ARBA00023125"/>
    </source>
</evidence>
<dbReference type="PANTHER" id="PTHR30603:SF47">
    <property type="entry name" value="RNA POLYMERASE SIGMA FACTOR SIGD, CHLOROPLASTIC"/>
    <property type="match status" value="1"/>
</dbReference>
<dbReference type="Gene3D" id="1.20.120.1810">
    <property type="match status" value="1"/>
</dbReference>
<dbReference type="Gene3D" id="1.10.10.10">
    <property type="entry name" value="Winged helix-like DNA-binding domain superfamily/Winged helix DNA-binding domain"/>
    <property type="match status" value="1"/>
</dbReference>
<dbReference type="GO" id="GO:0003677">
    <property type="term" value="F:DNA binding"/>
    <property type="evidence" value="ECO:0007669"/>
    <property type="project" value="UniProtKB-KW"/>
</dbReference>
<dbReference type="PRINTS" id="PR00046">
    <property type="entry name" value="SIGMA70FCT"/>
</dbReference>
<reference evidence="6" key="1">
    <citation type="submission" date="2021-08" db="EMBL/GenBank/DDBJ databases">
        <title>Prevotella lacticifex sp. nov., isolated from rumen of cow.</title>
        <authorList>
            <person name="Shinkai T."/>
            <person name="Ikeyama N."/>
            <person name="Kumagai M."/>
            <person name="Ohmori H."/>
            <person name="Sakamoto M."/>
            <person name="Ohkuma M."/>
            <person name="Mitsumori M."/>
        </authorList>
    </citation>
    <scope>NUCLEOTIDE SEQUENCE</scope>
    <source>
        <strain evidence="6">JCM 8259</strain>
    </source>
</reference>
<keyword evidence="2" id="KW-0731">Sigma factor</keyword>
<dbReference type="InterPro" id="IPR014284">
    <property type="entry name" value="RNA_pol_sigma-70_dom"/>
</dbReference>
<dbReference type="InterPro" id="IPR007627">
    <property type="entry name" value="RNA_pol_sigma70_r2"/>
</dbReference>
<dbReference type="InterPro" id="IPR009042">
    <property type="entry name" value="RNA_pol_sigma70_r1_2"/>
</dbReference>
<keyword evidence="6" id="KW-0240">DNA-directed RNA polymerase</keyword>
<feature type="domain" description="RNA polymerase sigma-70" evidence="5">
    <location>
        <begin position="104"/>
        <end position="117"/>
    </location>
</feature>
<evidence type="ECO:0000313" key="6">
    <source>
        <dbReference type="EMBL" id="GJG33652.1"/>
    </source>
</evidence>
<name>A0AA37I1Z0_XYLRU</name>
<dbReference type="PANTHER" id="PTHR30603">
    <property type="entry name" value="RNA POLYMERASE SIGMA FACTOR RPO"/>
    <property type="match status" value="1"/>
</dbReference>
<dbReference type="Proteomes" id="UP000887097">
    <property type="component" value="Unassembled WGS sequence"/>
</dbReference>
<dbReference type="InterPro" id="IPR013324">
    <property type="entry name" value="RNA_pol_sigma_r3/r4-like"/>
</dbReference>
<dbReference type="InterPro" id="IPR013325">
    <property type="entry name" value="RNA_pol_sigma_r2"/>
</dbReference>
<accession>A0AA37I1Z0</accession>
<evidence type="ECO:0000256" key="1">
    <source>
        <dbReference type="ARBA" id="ARBA00023015"/>
    </source>
</evidence>
<comment type="caution">
    <text evidence="6">The sequence shown here is derived from an EMBL/GenBank/DDBJ whole genome shotgun (WGS) entry which is preliminary data.</text>
</comment>
<evidence type="ECO:0000256" key="2">
    <source>
        <dbReference type="ARBA" id="ARBA00023082"/>
    </source>
</evidence>
<dbReference type="Pfam" id="PF00140">
    <property type="entry name" value="Sigma70_r1_2"/>
    <property type="match status" value="1"/>
</dbReference>
<dbReference type="NCBIfam" id="TIGR02937">
    <property type="entry name" value="sigma70-ECF"/>
    <property type="match status" value="1"/>
</dbReference>
<dbReference type="Pfam" id="PF04545">
    <property type="entry name" value="Sigma70_r4"/>
    <property type="match status" value="1"/>
</dbReference>